<proteinExistence type="inferred from homology"/>
<comment type="similarity">
    <text evidence="1">Belongs to the DNA mismatch repair MutS family.</text>
</comment>
<accession>A0A835U8Q2</accession>
<dbReference type="Pfam" id="PF00488">
    <property type="entry name" value="MutS_V"/>
    <property type="match status" value="1"/>
</dbReference>
<dbReference type="OrthoDB" id="276261at2759"/>
<dbReference type="PANTHER" id="PTHR11361:SF21">
    <property type="entry name" value="MUTS PROTEIN HOMOLOG 4"/>
    <property type="match status" value="1"/>
</dbReference>
<dbReference type="EMBL" id="JADCNM010000014">
    <property type="protein sequence ID" value="KAG0453819.1"/>
    <property type="molecule type" value="Genomic_DNA"/>
</dbReference>
<name>A0A835U8Q2_VANPL</name>
<evidence type="ECO:0000256" key="3">
    <source>
        <dbReference type="ARBA" id="ARBA00022840"/>
    </source>
</evidence>
<dbReference type="Gene3D" id="3.40.50.300">
    <property type="entry name" value="P-loop containing nucleotide triphosphate hydrolases"/>
    <property type="match status" value="1"/>
</dbReference>
<dbReference type="InterPro" id="IPR045076">
    <property type="entry name" value="MutS"/>
</dbReference>
<dbReference type="InterPro" id="IPR000432">
    <property type="entry name" value="DNA_mismatch_repair_MutS_C"/>
</dbReference>
<dbReference type="GO" id="GO:0005634">
    <property type="term" value="C:nucleus"/>
    <property type="evidence" value="ECO:0007669"/>
    <property type="project" value="TreeGrafter"/>
</dbReference>
<evidence type="ECO:0000256" key="1">
    <source>
        <dbReference type="ARBA" id="ARBA00006271"/>
    </source>
</evidence>
<dbReference type="InterPro" id="IPR027417">
    <property type="entry name" value="P-loop_NTPase"/>
</dbReference>
<dbReference type="Proteomes" id="UP000639772">
    <property type="component" value="Unassembled WGS sequence"/>
</dbReference>
<comment type="caution">
    <text evidence="6">The sequence shown here is derived from an EMBL/GenBank/DDBJ whole genome shotgun (WGS) entry which is preliminary data.</text>
</comment>
<dbReference type="PANTHER" id="PTHR11361">
    <property type="entry name" value="DNA MISMATCH REPAIR PROTEIN MUTS FAMILY MEMBER"/>
    <property type="match status" value="1"/>
</dbReference>
<dbReference type="GO" id="GO:0007131">
    <property type="term" value="P:reciprocal meiotic recombination"/>
    <property type="evidence" value="ECO:0007669"/>
    <property type="project" value="TreeGrafter"/>
</dbReference>
<evidence type="ECO:0000256" key="4">
    <source>
        <dbReference type="ARBA" id="ARBA00023125"/>
    </source>
</evidence>
<keyword evidence="4" id="KW-0238">DNA-binding</keyword>
<organism evidence="6 7">
    <name type="scientific">Vanilla planifolia</name>
    <name type="common">Vanilla</name>
    <dbReference type="NCBI Taxonomy" id="51239"/>
    <lineage>
        <taxon>Eukaryota</taxon>
        <taxon>Viridiplantae</taxon>
        <taxon>Streptophyta</taxon>
        <taxon>Embryophyta</taxon>
        <taxon>Tracheophyta</taxon>
        <taxon>Spermatophyta</taxon>
        <taxon>Magnoliopsida</taxon>
        <taxon>Liliopsida</taxon>
        <taxon>Asparagales</taxon>
        <taxon>Orchidaceae</taxon>
        <taxon>Vanilloideae</taxon>
        <taxon>Vanilleae</taxon>
        <taxon>Vanilla</taxon>
    </lineage>
</organism>
<dbReference type="GO" id="GO:0006298">
    <property type="term" value="P:mismatch repair"/>
    <property type="evidence" value="ECO:0007669"/>
    <property type="project" value="InterPro"/>
</dbReference>
<dbReference type="AlphaFoldDB" id="A0A835U8Q2"/>
<dbReference type="GO" id="GO:0140664">
    <property type="term" value="F:ATP-dependent DNA damage sensor activity"/>
    <property type="evidence" value="ECO:0007669"/>
    <property type="project" value="InterPro"/>
</dbReference>
<evidence type="ECO:0000313" key="7">
    <source>
        <dbReference type="Proteomes" id="UP000639772"/>
    </source>
</evidence>
<feature type="domain" description="DNA mismatch repair proteins mutS family" evidence="5">
    <location>
        <begin position="61"/>
        <end position="173"/>
    </location>
</feature>
<keyword evidence="3" id="KW-0067">ATP-binding</keyword>
<dbReference type="SMART" id="SM00534">
    <property type="entry name" value="MUTSac"/>
    <property type="match status" value="1"/>
</dbReference>
<sequence>MKCTSHALHNLINVIREDISILTLLAEILCLLDMTVNSFANMISTKPLQSYSRPEFTENGPMAIDAGRHPILESVRKEFVQFMNEMKETSFLMQNVSPSYTVFATHMEALSEMVTLYPNVKVLHFEVDLRNNHLDFKFHLKDGLRHVPHYGLLLASVAGLPSSVIESAREITARFTEKDSKRMNSNYEQYESLQVVYRIAQRLICLKYSNQGEDSIRMALDNLKDSYKEGRVNF</sequence>
<evidence type="ECO:0000313" key="6">
    <source>
        <dbReference type="EMBL" id="KAG0453819.1"/>
    </source>
</evidence>
<reference evidence="6 7" key="1">
    <citation type="journal article" date="2020" name="Nat. Food">
        <title>A phased Vanilla planifolia genome enables genetic improvement of flavour and production.</title>
        <authorList>
            <person name="Hasing T."/>
            <person name="Tang H."/>
            <person name="Brym M."/>
            <person name="Khazi F."/>
            <person name="Huang T."/>
            <person name="Chambers A.H."/>
        </authorList>
    </citation>
    <scope>NUCLEOTIDE SEQUENCE [LARGE SCALE GENOMIC DNA]</scope>
    <source>
        <tissue evidence="6">Leaf</tissue>
    </source>
</reference>
<gene>
    <name evidence="6" type="ORF">HPP92_025123</name>
</gene>
<evidence type="ECO:0000259" key="5">
    <source>
        <dbReference type="SMART" id="SM00534"/>
    </source>
</evidence>
<dbReference type="GO" id="GO:0030983">
    <property type="term" value="F:mismatched DNA binding"/>
    <property type="evidence" value="ECO:0007669"/>
    <property type="project" value="InterPro"/>
</dbReference>
<protein>
    <recommendedName>
        <fullName evidence="5">DNA mismatch repair proteins mutS family domain-containing protein</fullName>
    </recommendedName>
</protein>
<dbReference type="GO" id="GO:0005524">
    <property type="term" value="F:ATP binding"/>
    <property type="evidence" value="ECO:0007669"/>
    <property type="project" value="UniProtKB-KW"/>
</dbReference>
<evidence type="ECO:0000256" key="2">
    <source>
        <dbReference type="ARBA" id="ARBA00022741"/>
    </source>
</evidence>
<keyword evidence="2" id="KW-0547">Nucleotide-binding</keyword>